<dbReference type="Gene3D" id="2.130.10.10">
    <property type="entry name" value="YVTN repeat-like/Quinoprotein amine dehydrogenase"/>
    <property type="match status" value="1"/>
</dbReference>
<dbReference type="PANTHER" id="PTHR10644">
    <property type="entry name" value="DNA REPAIR/RNA PROCESSING CPSF FAMILY"/>
    <property type="match status" value="1"/>
</dbReference>
<protein>
    <recommendedName>
        <fullName evidence="1">RSE1/DDB1/CPSF1 first beta-propeller domain-containing protein</fullName>
    </recommendedName>
</protein>
<gene>
    <name evidence="2" type="ORF">K7432_010171</name>
</gene>
<proteinExistence type="predicted"/>
<keyword evidence="3" id="KW-1185">Reference proteome</keyword>
<comment type="caution">
    <text evidence="2">The sequence shown here is derived from an EMBL/GenBank/DDBJ whole genome shotgun (WGS) entry which is preliminary data.</text>
</comment>
<evidence type="ECO:0000313" key="3">
    <source>
        <dbReference type="Proteomes" id="UP001479436"/>
    </source>
</evidence>
<evidence type="ECO:0000313" key="2">
    <source>
        <dbReference type="EMBL" id="KAK9763284.1"/>
    </source>
</evidence>
<feature type="non-terminal residue" evidence="2">
    <location>
        <position position="233"/>
    </location>
</feature>
<feature type="domain" description="RSE1/DDB1/CPSF1 first beta-propeller" evidence="1">
    <location>
        <begin position="26"/>
        <end position="229"/>
    </location>
</feature>
<organism evidence="2 3">
    <name type="scientific">Basidiobolus ranarum</name>
    <dbReference type="NCBI Taxonomy" id="34480"/>
    <lineage>
        <taxon>Eukaryota</taxon>
        <taxon>Fungi</taxon>
        <taxon>Fungi incertae sedis</taxon>
        <taxon>Zoopagomycota</taxon>
        <taxon>Entomophthoromycotina</taxon>
        <taxon>Basidiobolomycetes</taxon>
        <taxon>Basidiobolales</taxon>
        <taxon>Basidiobolaceae</taxon>
        <taxon>Basidiobolus</taxon>
    </lineage>
</organism>
<name>A0ABR2WP89_9FUNG</name>
<dbReference type="InterPro" id="IPR018846">
    <property type="entry name" value="Beta-prop_RSE1/DDB1/CPSF1_1st"/>
</dbReference>
<reference evidence="2 3" key="1">
    <citation type="submission" date="2023-04" db="EMBL/GenBank/DDBJ databases">
        <title>Genome of Basidiobolus ranarum AG-B5.</title>
        <authorList>
            <person name="Stajich J.E."/>
            <person name="Carter-House D."/>
            <person name="Gryganskyi A."/>
        </authorList>
    </citation>
    <scope>NUCLEOTIDE SEQUENCE [LARGE SCALE GENOMIC DNA]</scope>
    <source>
        <strain evidence="2 3">AG-B5</strain>
    </source>
</reference>
<dbReference type="InterPro" id="IPR015943">
    <property type="entry name" value="WD40/YVTN_repeat-like_dom_sf"/>
</dbReference>
<dbReference type="Pfam" id="PF10433">
    <property type="entry name" value="Beta-prop_RSE1_1st"/>
    <property type="match status" value="1"/>
</dbReference>
<evidence type="ECO:0000259" key="1">
    <source>
        <dbReference type="Pfam" id="PF10433"/>
    </source>
</evidence>
<accession>A0ABR2WP89</accession>
<sequence>MAIQNEVVDSSQNFRLYAKNALNSCVIRQMTTCALRSNERNDIIFAKETCLQLLQVNSDGILTSLLEQHVFGTIKDMKLLRCSFTRESNTSESEKSTKSSYSKLPHLPGKIPGDDVLVFLSDSGVLSFVSYEELELGRGKFSIVKELYLAPPGLGHKNLGRLLCVDPLSRALAVASWQDSVKLYILNQHQSRENFEPVKEEKLIEIKGIIWNMAFLYPAANEKERLLLALVVV</sequence>
<dbReference type="Proteomes" id="UP001479436">
    <property type="component" value="Unassembled WGS sequence"/>
</dbReference>
<dbReference type="InterPro" id="IPR050358">
    <property type="entry name" value="RSE1/DDB1/CFT1"/>
</dbReference>
<dbReference type="EMBL" id="JASJQH010000680">
    <property type="protein sequence ID" value="KAK9763284.1"/>
    <property type="molecule type" value="Genomic_DNA"/>
</dbReference>